<dbReference type="EMBL" id="CP090036">
    <property type="protein sequence ID" value="UPK97853.1"/>
    <property type="molecule type" value="Genomic_DNA"/>
</dbReference>
<evidence type="ECO:0000313" key="2">
    <source>
        <dbReference type="Proteomes" id="UP000830768"/>
    </source>
</evidence>
<evidence type="ECO:0000313" key="1">
    <source>
        <dbReference type="EMBL" id="UPK97853.1"/>
    </source>
</evidence>
<organism evidence="1 2">
    <name type="scientific">Fusarium solani subsp. cucurbitae</name>
    <name type="common">Neocosmosporum cucurbitae</name>
    <dbReference type="NCBI Taxonomy" id="2747967"/>
    <lineage>
        <taxon>Eukaryota</taxon>
        <taxon>Fungi</taxon>
        <taxon>Dikarya</taxon>
        <taxon>Ascomycota</taxon>
        <taxon>Pezizomycotina</taxon>
        <taxon>Sordariomycetes</taxon>
        <taxon>Hypocreomycetidae</taxon>
        <taxon>Hypocreales</taxon>
        <taxon>Nectriaceae</taxon>
        <taxon>Fusarium</taxon>
        <taxon>Fusarium solani species complex</taxon>
    </lineage>
</organism>
<protein>
    <submittedName>
        <fullName evidence="1">Uncharacterized protein</fullName>
    </submittedName>
</protein>
<name>A0ACD3Z9B7_FUSSC</name>
<reference evidence="1" key="1">
    <citation type="submission" date="2021-11" db="EMBL/GenBank/DDBJ databases">
        <title>Fusarium solani-melongenae Genome sequencing and assembly.</title>
        <authorList>
            <person name="Xie S."/>
            <person name="Huang L."/>
            <person name="Zhang X."/>
        </authorList>
    </citation>
    <scope>NUCLEOTIDE SEQUENCE</scope>
    <source>
        <strain evidence="1">CRI 24-3</strain>
    </source>
</reference>
<gene>
    <name evidence="1" type="ORF">LCI18_008788</name>
</gene>
<sequence>MSGSFQPIYGKLYSLIPAKVLVLTSLAIFMAGALLSALSSSSSIFILGRAITGLATAGVTSGAFAFVPPYLESCLQADTCPCSIIIQLTPLRSRSKYASIGAATEAVASLTAPMIGGVLVDRLNWSWCFYIELPFLAAAFVLVLVFFDLPAGGILGGLSFSTLLRKVEPYSTAVFIPAFTCLILTLQWGGSQYRWTDWRVLLPLALAVSLVLVYAVLQIRLGDRATMPTRILLRRSVLCGFLFAACNNGALSVIEYYLPTYFQTVQGASATTSGILMLPLGVGLIISVPLAGFLTYYVGYPNYFMVFNGLLTPVATGLLTTMNTKPATWKLLVYQALLGFGTGIGFQGPQVGVQAIFSDSDSQIGISIIQLAQALGPAIFVATAQTIFAGSLPSGFITGGLGQKTSGDLERNADASHTLGEDSNSSLIYAGALGRAFYVSLGLACMTLVASLGMEWHSVKRRSAKSGGL</sequence>
<proteinExistence type="predicted"/>
<dbReference type="Proteomes" id="UP000830768">
    <property type="component" value="Chromosome 8"/>
</dbReference>
<keyword evidence="2" id="KW-1185">Reference proteome</keyword>
<accession>A0ACD3Z9B7</accession>